<evidence type="ECO:0000256" key="5">
    <source>
        <dbReference type="ARBA" id="ARBA00022917"/>
    </source>
</evidence>
<dbReference type="InterPro" id="IPR029044">
    <property type="entry name" value="Nucleotide-diphossugar_trans"/>
</dbReference>
<evidence type="ECO:0000256" key="3">
    <source>
        <dbReference type="ARBA" id="ARBA00022490"/>
    </source>
</evidence>
<dbReference type="Gene3D" id="3.90.550.10">
    <property type="entry name" value="Spore Coat Polysaccharide Biosynthesis Protein SpsA, Chain A"/>
    <property type="match status" value="1"/>
</dbReference>
<gene>
    <name evidence="11" type="ORF">Egran_02870</name>
</gene>
<dbReference type="GO" id="GO:0005851">
    <property type="term" value="C:eukaryotic translation initiation factor 2B complex"/>
    <property type="evidence" value="ECO:0007669"/>
    <property type="project" value="TreeGrafter"/>
</dbReference>
<evidence type="ECO:0000313" key="12">
    <source>
        <dbReference type="Proteomes" id="UP000243515"/>
    </source>
</evidence>
<dbReference type="OrthoDB" id="10250549at2759"/>
<dbReference type="SUPFAM" id="SSF51161">
    <property type="entry name" value="Trimeric LpxA-like enzymes"/>
    <property type="match status" value="1"/>
</dbReference>
<evidence type="ECO:0000256" key="6">
    <source>
        <dbReference type="ARBA" id="ARBA00044196"/>
    </source>
</evidence>
<dbReference type="InterPro" id="IPR051960">
    <property type="entry name" value="eIF2B_gamma"/>
</dbReference>
<dbReference type="InterPro" id="IPR011004">
    <property type="entry name" value="Trimer_LpxA-like_sf"/>
</dbReference>
<feature type="domain" description="EIF2B subunit epsilon/gamma LbH" evidence="10">
    <location>
        <begin position="459"/>
        <end position="542"/>
    </location>
</feature>
<protein>
    <recommendedName>
        <fullName evidence="6">Translation initiation factor eIF2B subunit gamma</fullName>
    </recommendedName>
    <alternativeName>
        <fullName evidence="7">eIF2B GDP-GTP exchange factor subunit gamma</fullName>
    </alternativeName>
</protein>
<keyword evidence="12" id="KW-1185">Reference proteome</keyword>
<evidence type="ECO:0000313" key="11">
    <source>
        <dbReference type="EMBL" id="OXV09366.1"/>
    </source>
</evidence>
<dbReference type="AlphaFoldDB" id="A0A232LZ40"/>
<dbReference type="SUPFAM" id="SSF53448">
    <property type="entry name" value="Nucleotide-diphospho-sugar transferases"/>
    <property type="match status" value="1"/>
</dbReference>
<evidence type="ECO:0000256" key="4">
    <source>
        <dbReference type="ARBA" id="ARBA00022540"/>
    </source>
</evidence>
<evidence type="ECO:0000256" key="7">
    <source>
        <dbReference type="ARBA" id="ARBA00044229"/>
    </source>
</evidence>
<accession>A0A232LZ40</accession>
<keyword evidence="4" id="KW-0396">Initiation factor</keyword>
<comment type="subunit">
    <text evidence="8">Component of the translation initiation factor 2B (eIF2B) complex which is a heterodecamer of two sets of five different subunits: alpha, beta, gamma, delta and epsilon. Subunits alpha, beta and delta comprise a regulatory subcomplex and subunits epsilon and gamma comprise a catalytic subcomplex. Within the complex, the hexameric regulatory complex resides at the center, with the two heterodimeric catalytic subcomplexes bound on opposite sides.</text>
</comment>
<name>A0A232LZ40_9EURO</name>
<comment type="similarity">
    <text evidence="2">Belongs to the eIF-2B gamma/epsilon subunits family.</text>
</comment>
<dbReference type="GO" id="GO:0002183">
    <property type="term" value="P:cytoplasmic translational initiation"/>
    <property type="evidence" value="ECO:0007669"/>
    <property type="project" value="TreeGrafter"/>
</dbReference>
<dbReference type="CDD" id="cd04652">
    <property type="entry name" value="LbH_eIF2B_gamma_C"/>
    <property type="match status" value="1"/>
</dbReference>
<dbReference type="Pfam" id="PF25084">
    <property type="entry name" value="LbH_EIF2B"/>
    <property type="match status" value="1"/>
</dbReference>
<dbReference type="PANTHER" id="PTHR45989:SF1">
    <property type="entry name" value="TRANSLATION INITIATION FACTOR EIF-2B SUBUNIT GAMMA"/>
    <property type="match status" value="1"/>
</dbReference>
<evidence type="ECO:0000256" key="2">
    <source>
        <dbReference type="ARBA" id="ARBA00007878"/>
    </source>
</evidence>
<evidence type="ECO:0000256" key="1">
    <source>
        <dbReference type="ARBA" id="ARBA00004514"/>
    </source>
</evidence>
<reference evidence="11 12" key="1">
    <citation type="journal article" date="2015" name="Environ. Microbiol.">
        <title>Metagenome sequence of Elaphomyces granulatus from sporocarp tissue reveals Ascomycota ectomycorrhizal fingerprints of genome expansion and a Proteobacteria-rich microbiome.</title>
        <authorList>
            <person name="Quandt C.A."/>
            <person name="Kohler A."/>
            <person name="Hesse C.N."/>
            <person name="Sharpton T.J."/>
            <person name="Martin F."/>
            <person name="Spatafora J.W."/>
        </authorList>
    </citation>
    <scope>NUCLEOTIDE SEQUENCE [LARGE SCALE GENOMIC DNA]</scope>
    <source>
        <strain evidence="11 12">OSC145934</strain>
    </source>
</reference>
<dbReference type="Proteomes" id="UP000243515">
    <property type="component" value="Unassembled WGS sequence"/>
</dbReference>
<keyword evidence="5" id="KW-0648">Protein biosynthesis</keyword>
<dbReference type="Gene3D" id="2.160.10.10">
    <property type="entry name" value="Hexapeptide repeat proteins"/>
    <property type="match status" value="1"/>
</dbReference>
<evidence type="ECO:0000256" key="9">
    <source>
        <dbReference type="SAM" id="MobiDB-lite"/>
    </source>
</evidence>
<dbReference type="GO" id="GO:0005829">
    <property type="term" value="C:cytosol"/>
    <property type="evidence" value="ECO:0007669"/>
    <property type="project" value="UniProtKB-SubCell"/>
</dbReference>
<dbReference type="PANTHER" id="PTHR45989">
    <property type="entry name" value="TRANSLATION INITIATION FACTOR EIF-2B SUBUNIT GAMMA"/>
    <property type="match status" value="1"/>
</dbReference>
<organism evidence="11 12">
    <name type="scientific">Elaphomyces granulatus</name>
    <dbReference type="NCBI Taxonomy" id="519963"/>
    <lineage>
        <taxon>Eukaryota</taxon>
        <taxon>Fungi</taxon>
        <taxon>Dikarya</taxon>
        <taxon>Ascomycota</taxon>
        <taxon>Pezizomycotina</taxon>
        <taxon>Eurotiomycetes</taxon>
        <taxon>Eurotiomycetidae</taxon>
        <taxon>Eurotiales</taxon>
        <taxon>Elaphomycetaceae</taxon>
        <taxon>Elaphomyces</taxon>
    </lineage>
</organism>
<dbReference type="GO" id="GO:0005085">
    <property type="term" value="F:guanyl-nucleotide exchange factor activity"/>
    <property type="evidence" value="ECO:0007669"/>
    <property type="project" value="TreeGrafter"/>
</dbReference>
<dbReference type="EMBL" id="NPHW01003578">
    <property type="protein sequence ID" value="OXV09366.1"/>
    <property type="molecule type" value="Genomic_DNA"/>
</dbReference>
<dbReference type="InterPro" id="IPR056764">
    <property type="entry name" value="LbH_EIF2B3/5"/>
</dbReference>
<evidence type="ECO:0000259" key="10">
    <source>
        <dbReference type="Pfam" id="PF25084"/>
    </source>
</evidence>
<comment type="subcellular location">
    <subcellularLocation>
        <location evidence="1">Cytoplasm</location>
        <location evidence="1">Cytosol</location>
    </subcellularLocation>
</comment>
<proteinExistence type="inferred from homology"/>
<sequence>MPHFNLPVPSAGFQALILCGPGVSLNTFTSNPEEYPKALVPIANRPMVWYPLDWCYRLGITNIALVTPPASHAPLEAALSQNPHLTSLPAPSPSILAPAGLTLTTGTAELLRLPEVQSHIKSDFLLLPCDLICDIPGESLLEAWMITQAALGGSPENDPQSSAGPKVAGMGGGNNGRRGALSVWYQTRSKEESVKGEVADFVATVPLEPNEASVVCPPLDSSGSIRFNLSKLVSTIPMDTLRERMEEQKGFLMRHSLVKKHPRIKMLTSYRDSHIYLFPYWVKQMALQNEKFQSISEDLIGWWAKAGWQTGLGDKLGLRNILEPNDDKSGENGSHDGEAIENEINLQVMSTTKSSGADSFGHSHFSERVGRRFASRVNSSNLEAEPEGTEQGKLSIPPILAYVQPSQPSAPLVRRVDSSALLLLVSLRLAKQESVEEVGRSAASPFAHTQKIAYPAGVAQRCTVTKADCLLADNVTIEEKCVIKESVIGTNCHIGSGARLTRCLLMDGAVIGERCQLTGCILGRRSKIGRESVLKDCEVQDGNIVPEETDAKNERFMVFDDLEEDDEMRVSGDFGDGESGLGS</sequence>
<dbReference type="GO" id="GO:0003743">
    <property type="term" value="F:translation initiation factor activity"/>
    <property type="evidence" value="ECO:0007669"/>
    <property type="project" value="UniProtKB-KW"/>
</dbReference>
<evidence type="ECO:0000256" key="8">
    <source>
        <dbReference type="ARBA" id="ARBA00046432"/>
    </source>
</evidence>
<keyword evidence="3" id="KW-0963">Cytoplasm</keyword>
<comment type="caution">
    <text evidence="11">The sequence shown here is derived from an EMBL/GenBank/DDBJ whole genome shotgun (WGS) entry which is preliminary data.</text>
</comment>
<feature type="region of interest" description="Disordered" evidence="9">
    <location>
        <begin position="152"/>
        <end position="173"/>
    </location>
</feature>